<dbReference type="AlphaFoldDB" id="A0A6G3XYZ6"/>
<feature type="non-terminal residue" evidence="2">
    <location>
        <position position="54"/>
    </location>
</feature>
<dbReference type="Gene3D" id="2.30.40.10">
    <property type="entry name" value="Urease, subunit C, domain 1"/>
    <property type="match status" value="1"/>
</dbReference>
<organism evidence="2">
    <name type="scientific">Streptomyces sp. SID7499</name>
    <dbReference type="NCBI Taxonomy" id="2706086"/>
    <lineage>
        <taxon>Bacteria</taxon>
        <taxon>Bacillati</taxon>
        <taxon>Actinomycetota</taxon>
        <taxon>Actinomycetes</taxon>
        <taxon>Kitasatosporales</taxon>
        <taxon>Streptomycetaceae</taxon>
        <taxon>Streptomyces</taxon>
    </lineage>
</organism>
<proteinExistence type="predicted"/>
<accession>A0A6G3XYZ6</accession>
<protein>
    <submittedName>
        <fullName evidence="2">D-aminoacylase</fullName>
    </submittedName>
</protein>
<evidence type="ECO:0000256" key="1">
    <source>
        <dbReference type="SAM" id="MobiDB-lite"/>
    </source>
</evidence>
<reference evidence="2" key="1">
    <citation type="submission" date="2020-01" db="EMBL/GenBank/DDBJ databases">
        <title>Insect and environment-associated Actinomycetes.</title>
        <authorList>
            <person name="Currrie C."/>
            <person name="Chevrette M."/>
            <person name="Carlson C."/>
            <person name="Stubbendieck R."/>
            <person name="Wendt-Pienkowski E."/>
        </authorList>
    </citation>
    <scope>NUCLEOTIDE SEQUENCE</scope>
    <source>
        <strain evidence="2">SID7499</strain>
    </source>
</reference>
<dbReference type="GO" id="GO:0016810">
    <property type="term" value="F:hydrolase activity, acting on carbon-nitrogen (but not peptide) bonds"/>
    <property type="evidence" value="ECO:0007669"/>
    <property type="project" value="InterPro"/>
</dbReference>
<dbReference type="EMBL" id="JAAGMN010010034">
    <property type="protein sequence ID" value="NEE22877.1"/>
    <property type="molecule type" value="Genomic_DNA"/>
</dbReference>
<dbReference type="InterPro" id="IPR011059">
    <property type="entry name" value="Metal-dep_hydrolase_composite"/>
</dbReference>
<feature type="region of interest" description="Disordered" evidence="1">
    <location>
        <begin position="32"/>
        <end position="54"/>
    </location>
</feature>
<sequence length="54" mass="5487">MDLVLRDALVVDGTGAPSYRADVALDGGRIAEIHPEGSAGPRPTAARTVDADGL</sequence>
<gene>
    <name evidence="2" type="ORF">G3M58_92545</name>
</gene>
<evidence type="ECO:0000313" key="2">
    <source>
        <dbReference type="EMBL" id="NEE22877.1"/>
    </source>
</evidence>
<comment type="caution">
    <text evidence="2">The sequence shown here is derived from an EMBL/GenBank/DDBJ whole genome shotgun (WGS) entry which is preliminary data.</text>
</comment>
<dbReference type="SUPFAM" id="SSF51338">
    <property type="entry name" value="Composite domain of metallo-dependent hydrolases"/>
    <property type="match status" value="1"/>
</dbReference>
<name>A0A6G3XYZ6_9ACTN</name>